<dbReference type="GO" id="GO:0003677">
    <property type="term" value="F:DNA binding"/>
    <property type="evidence" value="ECO:0007669"/>
    <property type="project" value="UniProtKB-KW"/>
</dbReference>
<reference evidence="3" key="1">
    <citation type="journal article" date="2014" name="Front. Microbiol.">
        <title>High frequency of phylogenetically diverse reductive dehalogenase-homologous genes in deep subseafloor sedimentary metagenomes.</title>
        <authorList>
            <person name="Kawai M."/>
            <person name="Futagami T."/>
            <person name="Toyoda A."/>
            <person name="Takaki Y."/>
            <person name="Nishi S."/>
            <person name="Hori S."/>
            <person name="Arai W."/>
            <person name="Tsubouchi T."/>
            <person name="Morono Y."/>
            <person name="Uchiyama I."/>
            <person name="Ito T."/>
            <person name="Fujiyama A."/>
            <person name="Inagaki F."/>
            <person name="Takami H."/>
        </authorList>
    </citation>
    <scope>NUCLEOTIDE SEQUENCE</scope>
    <source>
        <strain evidence="3">Expedition CK06-06</strain>
    </source>
</reference>
<dbReference type="InterPro" id="IPR011010">
    <property type="entry name" value="DNA_brk_join_enz"/>
</dbReference>
<keyword evidence="1" id="KW-0238">DNA-binding</keyword>
<dbReference type="PROSITE" id="PS51900">
    <property type="entry name" value="CB"/>
    <property type="match status" value="1"/>
</dbReference>
<dbReference type="Pfam" id="PF13495">
    <property type="entry name" value="Phage_int_SAM_4"/>
    <property type="match status" value="1"/>
</dbReference>
<feature type="non-terminal residue" evidence="3">
    <location>
        <position position="146"/>
    </location>
</feature>
<dbReference type="Gene3D" id="1.10.150.130">
    <property type="match status" value="1"/>
</dbReference>
<evidence type="ECO:0000259" key="2">
    <source>
        <dbReference type="PROSITE" id="PS51900"/>
    </source>
</evidence>
<gene>
    <name evidence="3" type="ORF">S03H2_04816</name>
</gene>
<protein>
    <recommendedName>
        <fullName evidence="2">Core-binding (CB) domain-containing protein</fullName>
    </recommendedName>
</protein>
<dbReference type="AlphaFoldDB" id="X1DNK2"/>
<evidence type="ECO:0000313" key="3">
    <source>
        <dbReference type="EMBL" id="GAH22521.1"/>
    </source>
</evidence>
<organism evidence="3">
    <name type="scientific">marine sediment metagenome</name>
    <dbReference type="NCBI Taxonomy" id="412755"/>
    <lineage>
        <taxon>unclassified sequences</taxon>
        <taxon>metagenomes</taxon>
        <taxon>ecological metagenomes</taxon>
    </lineage>
</organism>
<sequence length="146" mass="16849">MQKQAVESLLLESLVSTTSLESLAKGYILNCKTEGKSPKTISGYEMALRNFIWYCKQQSFPEVQKLTAVHVRHFLWYLASEPHRWNSTSPAAKRQVTSTTVNGYFRALRTFFNWLEREELVIENPFKNLKPPKIDKKVIQALSPAE</sequence>
<evidence type="ECO:0000256" key="1">
    <source>
        <dbReference type="ARBA" id="ARBA00023125"/>
    </source>
</evidence>
<dbReference type="InterPro" id="IPR044068">
    <property type="entry name" value="CB"/>
</dbReference>
<name>X1DNK2_9ZZZZ</name>
<dbReference type="SUPFAM" id="SSF56349">
    <property type="entry name" value="DNA breaking-rejoining enzymes"/>
    <property type="match status" value="1"/>
</dbReference>
<dbReference type="GO" id="GO:0015074">
    <property type="term" value="P:DNA integration"/>
    <property type="evidence" value="ECO:0007669"/>
    <property type="project" value="InterPro"/>
</dbReference>
<proteinExistence type="predicted"/>
<dbReference type="EMBL" id="BARU01001951">
    <property type="protein sequence ID" value="GAH22521.1"/>
    <property type="molecule type" value="Genomic_DNA"/>
</dbReference>
<accession>X1DNK2</accession>
<feature type="domain" description="Core-binding (CB)" evidence="2">
    <location>
        <begin position="18"/>
        <end position="116"/>
    </location>
</feature>
<comment type="caution">
    <text evidence="3">The sequence shown here is derived from an EMBL/GenBank/DDBJ whole genome shotgun (WGS) entry which is preliminary data.</text>
</comment>
<dbReference type="InterPro" id="IPR004107">
    <property type="entry name" value="Integrase_SAM-like_N"/>
</dbReference>
<dbReference type="InterPro" id="IPR010998">
    <property type="entry name" value="Integrase_recombinase_N"/>
</dbReference>